<proteinExistence type="predicted"/>
<dbReference type="InterPro" id="IPR011010">
    <property type="entry name" value="DNA_brk_join_enz"/>
</dbReference>
<comment type="caution">
    <text evidence="2">The sequence shown here is derived from an EMBL/GenBank/DDBJ whole genome shotgun (WGS) entry which is preliminary data.</text>
</comment>
<accession>A0ABS3Q5D0</accession>
<dbReference type="InterPro" id="IPR013762">
    <property type="entry name" value="Integrase-like_cat_sf"/>
</dbReference>
<dbReference type="EMBL" id="JAGETV010000012">
    <property type="protein sequence ID" value="MBO1927486.1"/>
    <property type="molecule type" value="Genomic_DNA"/>
</dbReference>
<evidence type="ECO:0000313" key="2">
    <source>
        <dbReference type="EMBL" id="MBO1927486.1"/>
    </source>
</evidence>
<protein>
    <recommendedName>
        <fullName evidence="4">Tyr recombinase domain-containing protein</fullName>
    </recommendedName>
</protein>
<gene>
    <name evidence="2" type="ORF">J3998_07830</name>
</gene>
<name>A0ABS3Q5D0_9GAMM</name>
<dbReference type="Proteomes" id="UP000664835">
    <property type="component" value="Unassembled WGS sequence"/>
</dbReference>
<evidence type="ECO:0000256" key="1">
    <source>
        <dbReference type="ARBA" id="ARBA00023172"/>
    </source>
</evidence>
<keyword evidence="3" id="KW-1185">Reference proteome</keyword>
<sequence>MKKSILDTVEPIIPSLVDEKLEKKIVPTVNWLVNSSIVDDEWQFKPYNDAESDSKLKFNWKPVFDIEDSSAQVIWGIWKGFGKDFSVNYFENHDLFSSSKKAFVQNVRVVISFFAIEREVVTPRDITRQDVDALEVYIEQKNASYSYVSELLRICRLFYLNSPLLSNGIQFDPYSEAINPLSKVAKRISKPDGHTDTLYPKVGLGLLNHALRKISDSKGVLQRYEYYLHLKHSGKSNSYTIYRDKYSETFREIKRKVDVLYASSILVLLTLSAMRKHEMSLIELGETEMLLDGRQDLLTGRVFKTARTSTGKKTDRTVVKELKEALSIVVSLTAPMREKHRSKYLFIRLLHGDGHSIESKSTRVELAEDVLYRMLDVFAEDAGYAEGTLRPHMFRRFFSLMWAWRFETGDMEYLADLLFHNGQQFTKAYTSDEAVWEFIPEELKILTKDVLEKALLGEKNLYFGFSRAIKKYQNLIKKSVQVVGVSKAEVIAERLVEQLGYIVMPAADGYCFMNLSRASRARCGTNGMPEYSNRSEELCSNCPNFGVPLDRKEHWQRRYDAHKHTFETTKNSELRTAAKNGMRRAQRLLNSMKEDV</sequence>
<dbReference type="Gene3D" id="1.10.443.10">
    <property type="entry name" value="Intergrase catalytic core"/>
    <property type="match status" value="1"/>
</dbReference>
<evidence type="ECO:0008006" key="4">
    <source>
        <dbReference type="Google" id="ProtNLM"/>
    </source>
</evidence>
<evidence type="ECO:0000313" key="3">
    <source>
        <dbReference type="Proteomes" id="UP000664835"/>
    </source>
</evidence>
<organism evidence="2 3">
    <name type="scientific">Thiomicrorhabdus marina</name>
    <dbReference type="NCBI Taxonomy" id="2818442"/>
    <lineage>
        <taxon>Bacteria</taxon>
        <taxon>Pseudomonadati</taxon>
        <taxon>Pseudomonadota</taxon>
        <taxon>Gammaproteobacteria</taxon>
        <taxon>Thiotrichales</taxon>
        <taxon>Piscirickettsiaceae</taxon>
        <taxon>Thiomicrorhabdus</taxon>
    </lineage>
</organism>
<reference evidence="2 3" key="1">
    <citation type="submission" date="2021-03" db="EMBL/GenBank/DDBJ databases">
        <title>Thiomicrorhabdus sp.nov.,novel sulfur-oxidizing bacteria isolated from coastal sediment.</title>
        <authorList>
            <person name="Liu X."/>
        </authorList>
    </citation>
    <scope>NUCLEOTIDE SEQUENCE [LARGE SCALE GENOMIC DNA]</scope>
    <source>
        <strain evidence="2 3">6S2-11</strain>
    </source>
</reference>
<dbReference type="SUPFAM" id="SSF56349">
    <property type="entry name" value="DNA breaking-rejoining enzymes"/>
    <property type="match status" value="1"/>
</dbReference>
<dbReference type="RefSeq" id="WP_208149634.1">
    <property type="nucleotide sequence ID" value="NZ_JAGETV010000012.1"/>
</dbReference>
<keyword evidence="1" id="KW-0233">DNA recombination</keyword>